<dbReference type="InterPro" id="IPR001732">
    <property type="entry name" value="UDP-Glc/GDP-Man_DH_N"/>
</dbReference>
<comment type="similarity">
    <text evidence="2 8">Belongs to the UDP-glucose/GDP-mannose dehydrogenase family.</text>
</comment>
<feature type="binding site" evidence="10">
    <location>
        <begin position="252"/>
        <end position="256"/>
    </location>
    <ligand>
        <name>substrate</name>
    </ligand>
</feature>
<feature type="binding site" evidence="11">
    <location>
        <position position="266"/>
    </location>
    <ligand>
        <name>NAD(+)</name>
        <dbReference type="ChEBI" id="CHEBI:57540"/>
    </ligand>
</feature>
<feature type="domain" description="UDP-glucose/GDP-mannose dehydrogenase C-terminal" evidence="12">
    <location>
        <begin position="317"/>
        <end position="418"/>
    </location>
</feature>
<dbReference type="InterPro" id="IPR017476">
    <property type="entry name" value="UDP-Glc/GDP-Man"/>
</dbReference>
<dbReference type="Gene3D" id="1.20.5.100">
    <property type="entry name" value="Cytochrome c1, transmembrane anchor, C-terminal"/>
    <property type="match status" value="1"/>
</dbReference>
<dbReference type="GO" id="GO:0003979">
    <property type="term" value="F:UDP-glucose 6-dehydrogenase activity"/>
    <property type="evidence" value="ECO:0007669"/>
    <property type="project" value="UniProtKB-EC"/>
</dbReference>
<accession>A0A2G1QHZ0</accession>
<dbReference type="PIRSF" id="PIRSF500134">
    <property type="entry name" value="UDPglc_DH_bac"/>
    <property type="match status" value="1"/>
</dbReference>
<keyword evidence="5 8" id="KW-0560">Oxidoreductase</keyword>
<feature type="binding site" evidence="10">
    <location>
        <position position="207"/>
    </location>
    <ligand>
        <name>substrate</name>
    </ligand>
</feature>
<dbReference type="Pfam" id="PF03720">
    <property type="entry name" value="UDPG_MGDP_dh_C"/>
    <property type="match status" value="1"/>
</dbReference>
<dbReference type="PANTHER" id="PTHR43750">
    <property type="entry name" value="UDP-GLUCOSE 6-DEHYDROGENASE TUAD"/>
    <property type="match status" value="1"/>
</dbReference>
<dbReference type="SMART" id="SM00984">
    <property type="entry name" value="UDPG_MGDP_dh_C"/>
    <property type="match status" value="1"/>
</dbReference>
<feature type="binding site" evidence="11">
    <location>
        <position position="155"/>
    </location>
    <ligand>
        <name>NAD(+)</name>
        <dbReference type="ChEBI" id="CHEBI:57540"/>
    </ligand>
</feature>
<evidence type="ECO:0000256" key="1">
    <source>
        <dbReference type="ARBA" id="ARBA00004701"/>
    </source>
</evidence>
<reference evidence="13 14" key="1">
    <citation type="submission" date="2017-10" db="EMBL/GenBank/DDBJ databases">
        <title>Sedimentibacterium mangrovi gen. nov., sp. nov., a novel member of family Phyllobacteriacea isolated from mangrove sediment.</title>
        <authorList>
            <person name="Liao H."/>
            <person name="Tian Y."/>
        </authorList>
    </citation>
    <scope>NUCLEOTIDE SEQUENCE [LARGE SCALE GENOMIC DNA]</scope>
    <source>
        <strain evidence="13 14">X9-2-2</strain>
    </source>
</reference>
<dbReference type="SUPFAM" id="SSF52413">
    <property type="entry name" value="UDP-glucose/GDP-mannose dehydrogenase C-terminal domain"/>
    <property type="match status" value="1"/>
</dbReference>
<evidence type="ECO:0000256" key="7">
    <source>
        <dbReference type="ARBA" id="ARBA00047473"/>
    </source>
</evidence>
<evidence type="ECO:0000256" key="5">
    <source>
        <dbReference type="ARBA" id="ARBA00023002"/>
    </source>
</evidence>
<proteinExistence type="inferred from homology"/>
<evidence type="ECO:0000256" key="11">
    <source>
        <dbReference type="PIRSR" id="PIRSR500134-3"/>
    </source>
</evidence>
<dbReference type="InterPro" id="IPR014027">
    <property type="entry name" value="UDP-Glc/GDP-Man_DH_C"/>
</dbReference>
<dbReference type="AlphaFoldDB" id="A0A2G1QHZ0"/>
<sequence>MKITVIGAGYVGLVSAACFADIGHSVICVERDRARLDMLEKGEIPIYEPGLAGIVSANAAAGRLRFTSVMAEAVAQSDIVLIAVGTPSRPGDGLADISQVYAAANEIAPALTGFTVVVTKSTVPVGTGDEIDRIIARVNPEADVAVVSNPEFLREGSAIKDFMQPDRIVVGTESARASQVMQDAYAPLGTAAERVVMTGRRTAELTKYAANSFLAMKVTFINEIADLCERVGADVTDVARGMGLDARIGRQFLNAGPGVGGSCFPKDTLALVKTAQDADSPVRLVETTVSVNDQRKRAMAKKVIRSVGGSVRGKTIAILGLTFKPNTDDVRESPALPIITALQDAGARIRAFDPEGRRQAEQILSNVAFGDDAYAAASGADALVIVTEWAVFKDLELKKLKKAMAGKVIVDLRNLLDGAAVRAAGFRYTGIGHATDGSDGLLLLQQASAGEITSLAS</sequence>
<gene>
    <name evidence="13" type="ORF">CSC94_20655</name>
</gene>
<dbReference type="EC" id="1.1.1.22" evidence="3 8"/>
<dbReference type="Gene3D" id="3.40.50.720">
    <property type="entry name" value="NAD(P)-binding Rossmann-like Domain"/>
    <property type="match status" value="2"/>
</dbReference>
<dbReference type="OrthoDB" id="9803238at2"/>
<dbReference type="InterPro" id="IPR036291">
    <property type="entry name" value="NAD(P)-bd_dom_sf"/>
</dbReference>
<dbReference type="RefSeq" id="WP_099308278.1">
    <property type="nucleotide sequence ID" value="NZ_PDVP01000018.1"/>
</dbReference>
<evidence type="ECO:0000259" key="12">
    <source>
        <dbReference type="SMART" id="SM00984"/>
    </source>
</evidence>
<feature type="binding site" evidence="10">
    <location>
        <position position="324"/>
    </location>
    <ligand>
        <name>substrate</name>
    </ligand>
</feature>
<feature type="binding site" evidence="11">
    <location>
        <position position="86"/>
    </location>
    <ligand>
        <name>NAD(+)</name>
        <dbReference type="ChEBI" id="CHEBI:57540"/>
    </ligand>
</feature>
<feature type="active site" description="Nucleophile" evidence="9">
    <location>
        <position position="263"/>
    </location>
</feature>
<evidence type="ECO:0000256" key="10">
    <source>
        <dbReference type="PIRSR" id="PIRSR500134-2"/>
    </source>
</evidence>
<evidence type="ECO:0000256" key="8">
    <source>
        <dbReference type="PIRNR" id="PIRNR000124"/>
    </source>
</evidence>
<name>A0A2G1QHZ0_9HYPH</name>
<evidence type="ECO:0000256" key="6">
    <source>
        <dbReference type="ARBA" id="ARBA00023027"/>
    </source>
</evidence>
<keyword evidence="6 8" id="KW-0520">NAD</keyword>
<dbReference type="Proteomes" id="UP000221168">
    <property type="component" value="Unassembled WGS sequence"/>
</dbReference>
<evidence type="ECO:0000256" key="4">
    <source>
        <dbReference type="ARBA" id="ARBA00015132"/>
    </source>
</evidence>
<evidence type="ECO:0000313" key="13">
    <source>
        <dbReference type="EMBL" id="PHP65132.1"/>
    </source>
</evidence>
<evidence type="ECO:0000256" key="9">
    <source>
        <dbReference type="PIRSR" id="PIRSR500134-1"/>
    </source>
</evidence>
<dbReference type="InterPro" id="IPR036220">
    <property type="entry name" value="UDP-Glc/GDP-Man_DH_C_sf"/>
</dbReference>
<feature type="binding site" evidence="11">
    <location>
        <position position="331"/>
    </location>
    <ligand>
        <name>NAD(+)</name>
        <dbReference type="ChEBI" id="CHEBI:57540"/>
    </ligand>
</feature>
<dbReference type="PROSITE" id="PS51257">
    <property type="entry name" value="PROKAR_LIPOPROTEIN"/>
    <property type="match status" value="1"/>
</dbReference>
<dbReference type="GO" id="GO:0051287">
    <property type="term" value="F:NAD binding"/>
    <property type="evidence" value="ECO:0007669"/>
    <property type="project" value="InterPro"/>
</dbReference>
<feature type="binding site" evidence="10">
    <location>
        <position position="260"/>
    </location>
    <ligand>
        <name>substrate</name>
    </ligand>
</feature>
<dbReference type="GO" id="GO:0006065">
    <property type="term" value="P:UDP-glucuronate biosynthetic process"/>
    <property type="evidence" value="ECO:0007669"/>
    <property type="project" value="UniProtKB-UniPathway"/>
</dbReference>
<keyword evidence="14" id="KW-1185">Reference proteome</keyword>
<organism evidence="13 14">
    <name type="scientific">Zhengella mangrovi</name>
    <dbReference type="NCBI Taxonomy" id="1982044"/>
    <lineage>
        <taxon>Bacteria</taxon>
        <taxon>Pseudomonadati</taxon>
        <taxon>Pseudomonadota</taxon>
        <taxon>Alphaproteobacteria</taxon>
        <taxon>Hyphomicrobiales</taxon>
        <taxon>Notoacmeibacteraceae</taxon>
        <taxon>Zhengella</taxon>
    </lineage>
</organism>
<dbReference type="UniPathway" id="UPA00038">
    <property type="reaction ID" value="UER00491"/>
</dbReference>
<dbReference type="Pfam" id="PF03721">
    <property type="entry name" value="UDPG_MGDP_dh_N"/>
    <property type="match status" value="1"/>
</dbReference>
<dbReference type="PIRSF" id="PIRSF000124">
    <property type="entry name" value="UDPglc_GDPman_dh"/>
    <property type="match status" value="1"/>
</dbReference>
<dbReference type="SUPFAM" id="SSF51735">
    <property type="entry name" value="NAD(P)-binding Rossmann-fold domains"/>
    <property type="match status" value="1"/>
</dbReference>
<dbReference type="InterPro" id="IPR008927">
    <property type="entry name" value="6-PGluconate_DH-like_C_sf"/>
</dbReference>
<dbReference type="NCBIfam" id="TIGR03026">
    <property type="entry name" value="NDP-sugDHase"/>
    <property type="match status" value="1"/>
</dbReference>
<feature type="binding site" evidence="11">
    <location>
        <position position="122"/>
    </location>
    <ligand>
        <name>NAD(+)</name>
        <dbReference type="ChEBI" id="CHEBI:57540"/>
    </ligand>
</feature>
<comment type="pathway">
    <text evidence="1">Nucleotide-sugar biosynthesis; UDP-alpha-D-glucuronate biosynthesis; UDP-alpha-D-glucuronate from UDP-alpha-D-glucose: step 1/1.</text>
</comment>
<dbReference type="SUPFAM" id="SSF48179">
    <property type="entry name" value="6-phosphogluconate dehydrogenase C-terminal domain-like"/>
    <property type="match status" value="1"/>
</dbReference>
<protein>
    <recommendedName>
        <fullName evidence="4 8">UDP-glucose 6-dehydrogenase</fullName>
        <ecNumber evidence="3 8">1.1.1.22</ecNumber>
    </recommendedName>
</protein>
<dbReference type="InterPro" id="IPR028357">
    <property type="entry name" value="UDPglc_DH_bac"/>
</dbReference>
<comment type="caution">
    <text evidence="13">The sequence shown here is derived from an EMBL/GenBank/DDBJ whole genome shotgun (WGS) entry which is preliminary data.</text>
</comment>
<dbReference type="PANTHER" id="PTHR43750:SF3">
    <property type="entry name" value="UDP-GLUCOSE 6-DEHYDROGENASE TUAD"/>
    <property type="match status" value="1"/>
</dbReference>
<feature type="binding site" evidence="11">
    <location>
        <position position="35"/>
    </location>
    <ligand>
        <name>NAD(+)</name>
        <dbReference type="ChEBI" id="CHEBI:57540"/>
    </ligand>
</feature>
<dbReference type="EMBL" id="PDVP01000018">
    <property type="protein sequence ID" value="PHP65132.1"/>
    <property type="molecule type" value="Genomic_DNA"/>
</dbReference>
<evidence type="ECO:0000256" key="3">
    <source>
        <dbReference type="ARBA" id="ARBA00012954"/>
    </source>
</evidence>
<dbReference type="InterPro" id="IPR014026">
    <property type="entry name" value="UDP-Glc/GDP-Man_DH_dimer"/>
</dbReference>
<evidence type="ECO:0000256" key="2">
    <source>
        <dbReference type="ARBA" id="ARBA00006601"/>
    </source>
</evidence>
<evidence type="ECO:0000313" key="14">
    <source>
        <dbReference type="Proteomes" id="UP000221168"/>
    </source>
</evidence>
<comment type="catalytic activity">
    <reaction evidence="7 8">
        <text>UDP-alpha-D-glucose + 2 NAD(+) + H2O = UDP-alpha-D-glucuronate + 2 NADH + 3 H(+)</text>
        <dbReference type="Rhea" id="RHEA:23596"/>
        <dbReference type="ChEBI" id="CHEBI:15377"/>
        <dbReference type="ChEBI" id="CHEBI:15378"/>
        <dbReference type="ChEBI" id="CHEBI:57540"/>
        <dbReference type="ChEBI" id="CHEBI:57945"/>
        <dbReference type="ChEBI" id="CHEBI:58052"/>
        <dbReference type="ChEBI" id="CHEBI:58885"/>
        <dbReference type="EC" id="1.1.1.22"/>
    </reaction>
</comment>
<dbReference type="GO" id="GO:0000271">
    <property type="term" value="P:polysaccharide biosynthetic process"/>
    <property type="evidence" value="ECO:0007669"/>
    <property type="project" value="InterPro"/>
</dbReference>
<dbReference type="Pfam" id="PF00984">
    <property type="entry name" value="UDPG_MGDP_dh"/>
    <property type="match status" value="1"/>
</dbReference>
<feature type="binding site" evidence="10">
    <location>
        <begin position="152"/>
        <end position="155"/>
    </location>
    <ligand>
        <name>substrate</name>
    </ligand>
</feature>